<dbReference type="PANTHER" id="PTHR22984:SF11">
    <property type="entry name" value="AURORA KINASE-RELATED"/>
    <property type="match status" value="1"/>
</dbReference>
<evidence type="ECO:0000313" key="15">
    <source>
        <dbReference type="Proteomes" id="UP000314294"/>
    </source>
</evidence>
<dbReference type="GO" id="GO:0005524">
    <property type="term" value="F:ATP binding"/>
    <property type="evidence" value="ECO:0007669"/>
    <property type="project" value="UniProtKB-UniRule"/>
</dbReference>
<keyword evidence="3 11" id="KW-0723">Serine/threonine-protein kinase</keyword>
<dbReference type="EC" id="2.7.11.1" evidence="2"/>
<dbReference type="PROSITE" id="PS00107">
    <property type="entry name" value="PROTEIN_KINASE_ATP"/>
    <property type="match status" value="1"/>
</dbReference>
<evidence type="ECO:0000256" key="3">
    <source>
        <dbReference type="ARBA" id="ARBA00022527"/>
    </source>
</evidence>
<dbReference type="Gene3D" id="3.30.200.20">
    <property type="entry name" value="Phosphorylase Kinase, domain 1"/>
    <property type="match status" value="1"/>
</dbReference>
<evidence type="ECO:0000256" key="10">
    <source>
        <dbReference type="PROSITE-ProRule" id="PRU10141"/>
    </source>
</evidence>
<dbReference type="GO" id="GO:0004674">
    <property type="term" value="F:protein serine/threonine kinase activity"/>
    <property type="evidence" value="ECO:0007669"/>
    <property type="project" value="UniProtKB-KW"/>
</dbReference>
<keyword evidence="4" id="KW-0808">Transferase</keyword>
<evidence type="ECO:0000256" key="1">
    <source>
        <dbReference type="ARBA" id="ARBA00005505"/>
    </source>
</evidence>
<dbReference type="PROSITE" id="PS00108">
    <property type="entry name" value="PROTEIN_KINASE_ST"/>
    <property type="match status" value="1"/>
</dbReference>
<evidence type="ECO:0000256" key="2">
    <source>
        <dbReference type="ARBA" id="ARBA00012513"/>
    </source>
</evidence>
<evidence type="ECO:0000256" key="6">
    <source>
        <dbReference type="ARBA" id="ARBA00022777"/>
    </source>
</evidence>
<evidence type="ECO:0000256" key="5">
    <source>
        <dbReference type="ARBA" id="ARBA00022741"/>
    </source>
</evidence>
<evidence type="ECO:0000256" key="7">
    <source>
        <dbReference type="ARBA" id="ARBA00022840"/>
    </source>
</evidence>
<name>A0A4Z2HNK4_9TELE</name>
<protein>
    <recommendedName>
        <fullName evidence="2">non-specific serine/threonine protein kinase</fullName>
        <ecNumber evidence="2">2.7.11.1</ecNumber>
    </recommendedName>
</protein>
<dbReference type="GO" id="GO:0005737">
    <property type="term" value="C:cytoplasm"/>
    <property type="evidence" value="ECO:0007669"/>
    <property type="project" value="TreeGrafter"/>
</dbReference>
<gene>
    <name evidence="14" type="primary">Pim2_0</name>
    <name evidence="14" type="ORF">EYF80_022464</name>
</gene>
<dbReference type="InterPro" id="IPR051138">
    <property type="entry name" value="PIM_Ser/Thr_kinase"/>
</dbReference>
<dbReference type="GO" id="GO:0043066">
    <property type="term" value="P:negative regulation of apoptotic process"/>
    <property type="evidence" value="ECO:0007669"/>
    <property type="project" value="TreeGrafter"/>
</dbReference>
<comment type="catalytic activity">
    <reaction evidence="9">
        <text>L-seryl-[protein] + ATP = O-phospho-L-seryl-[protein] + ADP + H(+)</text>
        <dbReference type="Rhea" id="RHEA:17989"/>
        <dbReference type="Rhea" id="RHEA-COMP:9863"/>
        <dbReference type="Rhea" id="RHEA-COMP:11604"/>
        <dbReference type="ChEBI" id="CHEBI:15378"/>
        <dbReference type="ChEBI" id="CHEBI:29999"/>
        <dbReference type="ChEBI" id="CHEBI:30616"/>
        <dbReference type="ChEBI" id="CHEBI:83421"/>
        <dbReference type="ChEBI" id="CHEBI:456216"/>
        <dbReference type="EC" id="2.7.11.1"/>
    </reaction>
</comment>
<keyword evidence="7 10" id="KW-0067">ATP-binding</keyword>
<dbReference type="InterPro" id="IPR017441">
    <property type="entry name" value="Protein_kinase_ATP_BS"/>
</dbReference>
<evidence type="ECO:0000256" key="4">
    <source>
        <dbReference type="ARBA" id="ARBA00022679"/>
    </source>
</evidence>
<dbReference type="GO" id="GO:0007346">
    <property type="term" value="P:regulation of mitotic cell cycle"/>
    <property type="evidence" value="ECO:0007669"/>
    <property type="project" value="TreeGrafter"/>
</dbReference>
<comment type="catalytic activity">
    <reaction evidence="8">
        <text>L-threonyl-[protein] + ATP = O-phospho-L-threonyl-[protein] + ADP + H(+)</text>
        <dbReference type="Rhea" id="RHEA:46608"/>
        <dbReference type="Rhea" id="RHEA-COMP:11060"/>
        <dbReference type="Rhea" id="RHEA-COMP:11605"/>
        <dbReference type="ChEBI" id="CHEBI:15378"/>
        <dbReference type="ChEBI" id="CHEBI:30013"/>
        <dbReference type="ChEBI" id="CHEBI:30616"/>
        <dbReference type="ChEBI" id="CHEBI:61977"/>
        <dbReference type="ChEBI" id="CHEBI:456216"/>
        <dbReference type="EC" id="2.7.11.1"/>
    </reaction>
</comment>
<evidence type="ECO:0000259" key="13">
    <source>
        <dbReference type="PROSITE" id="PS50011"/>
    </source>
</evidence>
<evidence type="ECO:0000256" key="8">
    <source>
        <dbReference type="ARBA" id="ARBA00047899"/>
    </source>
</evidence>
<dbReference type="OrthoDB" id="8596411at2759"/>
<evidence type="ECO:0000256" key="11">
    <source>
        <dbReference type="RuleBase" id="RU000304"/>
    </source>
</evidence>
<reference evidence="14 15" key="1">
    <citation type="submission" date="2019-03" db="EMBL/GenBank/DDBJ databases">
        <title>First draft genome of Liparis tanakae, snailfish: a comprehensive survey of snailfish specific genes.</title>
        <authorList>
            <person name="Kim W."/>
            <person name="Song I."/>
            <person name="Jeong J.-H."/>
            <person name="Kim D."/>
            <person name="Kim S."/>
            <person name="Ryu S."/>
            <person name="Song J.Y."/>
            <person name="Lee S.K."/>
        </authorList>
    </citation>
    <scope>NUCLEOTIDE SEQUENCE [LARGE SCALE GENOMIC DNA]</scope>
    <source>
        <tissue evidence="14">Muscle</tissue>
    </source>
</reference>
<feature type="region of interest" description="Disordered" evidence="12">
    <location>
        <begin position="13"/>
        <end position="128"/>
    </location>
</feature>
<feature type="domain" description="Protein kinase" evidence="13">
    <location>
        <begin position="144"/>
        <end position="398"/>
    </location>
</feature>
<accession>A0A4Z2HNK4</accession>
<dbReference type="FunFam" id="3.30.200.20:FF:000475">
    <property type="entry name" value="Serine/threonine-protein kinase"/>
    <property type="match status" value="1"/>
</dbReference>
<dbReference type="Pfam" id="PF00069">
    <property type="entry name" value="Pkinase"/>
    <property type="match status" value="1"/>
</dbReference>
<keyword evidence="6 14" id="KW-0418">Kinase</keyword>
<evidence type="ECO:0000256" key="12">
    <source>
        <dbReference type="SAM" id="MobiDB-lite"/>
    </source>
</evidence>
<keyword evidence="5 10" id="KW-0547">Nucleotide-binding</keyword>
<organism evidence="14 15">
    <name type="scientific">Liparis tanakae</name>
    <name type="common">Tanaka's snailfish</name>
    <dbReference type="NCBI Taxonomy" id="230148"/>
    <lineage>
        <taxon>Eukaryota</taxon>
        <taxon>Metazoa</taxon>
        <taxon>Chordata</taxon>
        <taxon>Craniata</taxon>
        <taxon>Vertebrata</taxon>
        <taxon>Euteleostomi</taxon>
        <taxon>Actinopterygii</taxon>
        <taxon>Neopterygii</taxon>
        <taxon>Teleostei</taxon>
        <taxon>Neoteleostei</taxon>
        <taxon>Acanthomorphata</taxon>
        <taxon>Eupercaria</taxon>
        <taxon>Perciformes</taxon>
        <taxon>Cottioidei</taxon>
        <taxon>Cottales</taxon>
        <taxon>Liparidae</taxon>
        <taxon>Liparis</taxon>
    </lineage>
</organism>
<dbReference type="InterPro" id="IPR000719">
    <property type="entry name" value="Prot_kinase_dom"/>
</dbReference>
<dbReference type="InterPro" id="IPR011009">
    <property type="entry name" value="Kinase-like_dom_sf"/>
</dbReference>
<evidence type="ECO:0000313" key="14">
    <source>
        <dbReference type="EMBL" id="TNN67357.1"/>
    </source>
</evidence>
<dbReference type="InterPro" id="IPR008271">
    <property type="entry name" value="Ser/Thr_kinase_AS"/>
</dbReference>
<dbReference type="SUPFAM" id="SSF56112">
    <property type="entry name" value="Protein kinase-like (PK-like)"/>
    <property type="match status" value="1"/>
</dbReference>
<feature type="compositionally biased region" description="Polar residues" evidence="12">
    <location>
        <begin position="94"/>
        <end position="112"/>
    </location>
</feature>
<feature type="compositionally biased region" description="Basic and acidic residues" evidence="12">
    <location>
        <begin position="69"/>
        <end position="78"/>
    </location>
</feature>
<dbReference type="Gene3D" id="1.10.510.10">
    <property type="entry name" value="Transferase(Phosphotransferase) domain 1"/>
    <property type="match status" value="1"/>
</dbReference>
<dbReference type="EMBL" id="SRLO01000205">
    <property type="protein sequence ID" value="TNN67357.1"/>
    <property type="molecule type" value="Genomic_DNA"/>
</dbReference>
<keyword evidence="15" id="KW-1185">Reference proteome</keyword>
<dbReference type="PANTHER" id="PTHR22984">
    <property type="entry name" value="SERINE/THREONINE-PROTEIN KINASE PIM"/>
    <property type="match status" value="1"/>
</dbReference>
<comment type="similarity">
    <text evidence="1">Belongs to the protein kinase superfamily. CAMK Ser/Thr protein kinase family. PIM subfamily.</text>
</comment>
<evidence type="ECO:0000256" key="9">
    <source>
        <dbReference type="ARBA" id="ARBA00048679"/>
    </source>
</evidence>
<proteinExistence type="inferred from homology"/>
<dbReference type="AlphaFoldDB" id="A0A4Z2HNK4"/>
<dbReference type="SMART" id="SM00220">
    <property type="entry name" value="S_TKc"/>
    <property type="match status" value="1"/>
</dbReference>
<dbReference type="PROSITE" id="PS50011">
    <property type="entry name" value="PROTEIN_KINASE_DOM"/>
    <property type="match status" value="1"/>
</dbReference>
<feature type="binding site" evidence="10">
    <location>
        <position position="177"/>
    </location>
    <ligand>
        <name>ATP</name>
        <dbReference type="ChEBI" id="CHEBI:30616"/>
    </ligand>
</feature>
<comment type="caution">
    <text evidence="14">The sequence shown here is derived from an EMBL/GenBank/DDBJ whole genome shotgun (WGS) entry which is preliminary data.</text>
</comment>
<dbReference type="Proteomes" id="UP000314294">
    <property type="component" value="Unassembled WGS sequence"/>
</dbReference>
<sequence>MDYIPCENVLLSSSEDKITFPGRTKRKRTEDGESQPSKKRKSLDPIPCDNELPSTTEDKITFPGRSKRKCTEDVESQPRKKRRSLDPIPCDNELPSTTEDTESTNTPKTAPSTRRPKRKAVADDGPVRKRKRILNPLDIFKAKYQQQQLLGQGGYGSVYAGYRRADNLPVAIKYIKKELAPFIHKDRDGNQTPMEVAILQKLADESERHAAIIAIQDWYDVDLELIIVLERPVPAEDLRNYIQTKGGYLQEKETKSIIKQLVNAALHLEKKHIFHGDIKVENLLIETCVESPRVRVIDFGVSCFYTVGEAFKEFYATHVPPELFSRGEYHAGPSTVFQIGVVLFLMRHEVKYTPDMSFEELSRTRWLSKYGKDFFQVCMCPDPDLRFNLNQLKNHPWLTEC</sequence>